<dbReference type="InterPro" id="IPR040079">
    <property type="entry name" value="Glutathione_S-Trfase"/>
</dbReference>
<evidence type="ECO:0000259" key="4">
    <source>
        <dbReference type="PROSITE" id="PS50405"/>
    </source>
</evidence>
<dbReference type="CDD" id="cd03181">
    <property type="entry name" value="GST_C_EF1Bgamma_like"/>
    <property type="match status" value="1"/>
</dbReference>
<dbReference type="EMBL" id="ML996583">
    <property type="protein sequence ID" value="KAF2753571.1"/>
    <property type="molecule type" value="Genomic_DNA"/>
</dbReference>
<evidence type="ECO:0000256" key="1">
    <source>
        <dbReference type="ARBA" id="ARBA00007409"/>
    </source>
</evidence>
<evidence type="ECO:0000313" key="6">
    <source>
        <dbReference type="Proteomes" id="UP000799437"/>
    </source>
</evidence>
<dbReference type="GO" id="GO:0006414">
    <property type="term" value="P:translational elongation"/>
    <property type="evidence" value="ECO:0007669"/>
    <property type="project" value="TreeGrafter"/>
</dbReference>
<dbReference type="AlphaFoldDB" id="A0A6A6VWF8"/>
<dbReference type="PANTHER" id="PTHR43986:SF1">
    <property type="entry name" value="ELONGATION FACTOR 1-GAMMA"/>
    <property type="match status" value="1"/>
</dbReference>
<keyword evidence="5" id="KW-0808">Transferase</keyword>
<keyword evidence="6" id="KW-1185">Reference proteome</keyword>
<evidence type="ECO:0000259" key="3">
    <source>
        <dbReference type="PROSITE" id="PS50404"/>
    </source>
</evidence>
<dbReference type="InterPro" id="IPR036282">
    <property type="entry name" value="Glutathione-S-Trfase_C_sf"/>
</dbReference>
<dbReference type="InterPro" id="IPR010987">
    <property type="entry name" value="Glutathione-S-Trfase_C-like"/>
</dbReference>
<feature type="domain" description="GST N-terminal" evidence="3">
    <location>
        <begin position="1"/>
        <end position="83"/>
    </location>
</feature>
<proteinExistence type="inferred from homology"/>
<dbReference type="SUPFAM" id="SSF52833">
    <property type="entry name" value="Thioredoxin-like"/>
    <property type="match status" value="1"/>
</dbReference>
<accession>A0A6A6VWF8</accession>
<dbReference type="Gene3D" id="3.40.30.10">
    <property type="entry name" value="Glutaredoxin"/>
    <property type="match status" value="1"/>
</dbReference>
<protein>
    <submittedName>
        <fullName evidence="5">Glutathione-S-transferase theta, GST</fullName>
    </submittedName>
</protein>
<dbReference type="SUPFAM" id="SSF47616">
    <property type="entry name" value="GST C-terminal domain-like"/>
    <property type="match status" value="1"/>
</dbReference>
<dbReference type="Pfam" id="PF00043">
    <property type="entry name" value="GST_C"/>
    <property type="match status" value="1"/>
</dbReference>
<dbReference type="PROSITE" id="PS50404">
    <property type="entry name" value="GST_NTER"/>
    <property type="match status" value="1"/>
</dbReference>
<dbReference type="Gene3D" id="1.20.1050.10">
    <property type="match status" value="1"/>
</dbReference>
<dbReference type="InterPro" id="IPR036249">
    <property type="entry name" value="Thioredoxin-like_sf"/>
</dbReference>
<evidence type="ECO:0000256" key="2">
    <source>
        <dbReference type="RuleBase" id="RU003494"/>
    </source>
</evidence>
<gene>
    <name evidence="5" type="ORF">EJ05DRAFT_164147</name>
</gene>
<dbReference type="PROSITE" id="PS50405">
    <property type="entry name" value="GST_CTER"/>
    <property type="match status" value="1"/>
</dbReference>
<name>A0A6A6VWF8_9PEZI</name>
<feature type="domain" description="GST C-terminal" evidence="4">
    <location>
        <begin position="89"/>
        <end position="230"/>
    </location>
</feature>
<dbReference type="InterPro" id="IPR004045">
    <property type="entry name" value="Glutathione_S-Trfase_N"/>
</dbReference>
<evidence type="ECO:0000313" key="5">
    <source>
        <dbReference type="EMBL" id="KAF2753571.1"/>
    </source>
</evidence>
<comment type="similarity">
    <text evidence="1 2">Belongs to the GST superfamily.</text>
</comment>
<organism evidence="5 6">
    <name type="scientific">Pseudovirgaria hyperparasitica</name>
    <dbReference type="NCBI Taxonomy" id="470096"/>
    <lineage>
        <taxon>Eukaryota</taxon>
        <taxon>Fungi</taxon>
        <taxon>Dikarya</taxon>
        <taxon>Ascomycota</taxon>
        <taxon>Pezizomycotina</taxon>
        <taxon>Dothideomycetes</taxon>
        <taxon>Dothideomycetes incertae sedis</taxon>
        <taxon>Acrospermales</taxon>
        <taxon>Acrospermaceae</taxon>
        <taxon>Pseudovirgaria</taxon>
    </lineage>
</organism>
<dbReference type="GO" id="GO:0005634">
    <property type="term" value="C:nucleus"/>
    <property type="evidence" value="ECO:0007669"/>
    <property type="project" value="TreeGrafter"/>
</dbReference>
<dbReference type="SFLD" id="SFLDS00019">
    <property type="entry name" value="Glutathione_Transferase_(cytos"/>
    <property type="match status" value="1"/>
</dbReference>
<dbReference type="GO" id="GO:0016740">
    <property type="term" value="F:transferase activity"/>
    <property type="evidence" value="ECO:0007669"/>
    <property type="project" value="UniProtKB-KW"/>
</dbReference>
<dbReference type="Pfam" id="PF02798">
    <property type="entry name" value="GST_N"/>
    <property type="match status" value="1"/>
</dbReference>
<dbReference type="InterPro" id="IPR050802">
    <property type="entry name" value="EF-GSTs"/>
</dbReference>
<dbReference type="Proteomes" id="UP000799437">
    <property type="component" value="Unassembled WGS sequence"/>
</dbReference>
<dbReference type="PANTHER" id="PTHR43986">
    <property type="entry name" value="ELONGATION FACTOR 1-GAMMA"/>
    <property type="match status" value="1"/>
</dbReference>
<dbReference type="GO" id="GO:0005737">
    <property type="term" value="C:cytoplasm"/>
    <property type="evidence" value="ECO:0007669"/>
    <property type="project" value="TreeGrafter"/>
</dbReference>
<reference evidence="5" key="1">
    <citation type="journal article" date="2020" name="Stud. Mycol.">
        <title>101 Dothideomycetes genomes: a test case for predicting lifestyles and emergence of pathogens.</title>
        <authorList>
            <person name="Haridas S."/>
            <person name="Albert R."/>
            <person name="Binder M."/>
            <person name="Bloem J."/>
            <person name="Labutti K."/>
            <person name="Salamov A."/>
            <person name="Andreopoulos B."/>
            <person name="Baker S."/>
            <person name="Barry K."/>
            <person name="Bills G."/>
            <person name="Bluhm B."/>
            <person name="Cannon C."/>
            <person name="Castanera R."/>
            <person name="Culley D."/>
            <person name="Daum C."/>
            <person name="Ezra D."/>
            <person name="Gonzalez J."/>
            <person name="Henrissat B."/>
            <person name="Kuo A."/>
            <person name="Liang C."/>
            <person name="Lipzen A."/>
            <person name="Lutzoni F."/>
            <person name="Magnuson J."/>
            <person name="Mondo S."/>
            <person name="Nolan M."/>
            <person name="Ohm R."/>
            <person name="Pangilinan J."/>
            <person name="Park H.-J."/>
            <person name="Ramirez L."/>
            <person name="Alfaro M."/>
            <person name="Sun H."/>
            <person name="Tritt A."/>
            <person name="Yoshinaga Y."/>
            <person name="Zwiers L.-H."/>
            <person name="Turgeon B."/>
            <person name="Goodwin S."/>
            <person name="Spatafora J."/>
            <person name="Crous P."/>
            <person name="Grigoriev I."/>
        </authorList>
    </citation>
    <scope>NUCLEOTIDE SEQUENCE</scope>
    <source>
        <strain evidence="5">CBS 121739</strain>
    </source>
</reference>
<dbReference type="OrthoDB" id="249703at2759"/>
<dbReference type="GeneID" id="54480493"/>
<dbReference type="RefSeq" id="XP_033596022.1">
    <property type="nucleotide sequence ID" value="XM_033739439.1"/>
</dbReference>
<sequence length="230" mass="26429">MAYILYGYERNPRTRVCRIIAAAEGIELSLSEVVPRRGVNKAKYMERFPRSRGKIPALETADTRLTETIAIAVYLATLHNRSRLMGDGSPQETAEILSWANWANQEFLQIAAQWFLPLIPSFTDPPSYNKDAVSAGRAATLDILEFLETHLTSRIYIATEHISIADIMLVIYISRLFEWVLDRKWREVHPSVMGYFERVTSFNAVQAVIPRHDFIMIEEETPNKMPDRIK</sequence>
<dbReference type="InterPro" id="IPR004046">
    <property type="entry name" value="GST_C"/>
</dbReference>